<evidence type="ECO:0000313" key="3">
    <source>
        <dbReference type="EMBL" id="KAF6035279.1"/>
    </source>
</evidence>
<evidence type="ECO:0000313" key="4">
    <source>
        <dbReference type="Proteomes" id="UP000593567"/>
    </source>
</evidence>
<keyword evidence="2" id="KW-1133">Transmembrane helix</keyword>
<dbReference type="GO" id="GO:0005794">
    <property type="term" value="C:Golgi apparatus"/>
    <property type="evidence" value="ECO:0007669"/>
    <property type="project" value="InterPro"/>
</dbReference>
<keyword evidence="2" id="KW-0812">Transmembrane</keyword>
<feature type="transmembrane region" description="Helical" evidence="2">
    <location>
        <begin position="101"/>
        <end position="122"/>
    </location>
</feature>
<organism evidence="3 4">
    <name type="scientific">Bugula neritina</name>
    <name type="common">Brown bryozoan</name>
    <name type="synonym">Sertularia neritina</name>
    <dbReference type="NCBI Taxonomy" id="10212"/>
    <lineage>
        <taxon>Eukaryota</taxon>
        <taxon>Metazoa</taxon>
        <taxon>Spiralia</taxon>
        <taxon>Lophotrochozoa</taxon>
        <taxon>Bryozoa</taxon>
        <taxon>Gymnolaemata</taxon>
        <taxon>Cheilostomatida</taxon>
        <taxon>Flustrina</taxon>
        <taxon>Buguloidea</taxon>
        <taxon>Bugulidae</taxon>
        <taxon>Bugula</taxon>
    </lineage>
</organism>
<feature type="transmembrane region" description="Helical" evidence="2">
    <location>
        <begin position="212"/>
        <end position="236"/>
    </location>
</feature>
<feature type="transmembrane region" description="Helical" evidence="2">
    <location>
        <begin position="143"/>
        <end position="163"/>
    </location>
</feature>
<dbReference type="GO" id="GO:0031267">
    <property type="term" value="F:small GTPase binding"/>
    <property type="evidence" value="ECO:0007669"/>
    <property type="project" value="InterPro"/>
</dbReference>
<dbReference type="AlphaFoldDB" id="A0A7J7K9G2"/>
<reference evidence="3" key="1">
    <citation type="submission" date="2020-06" db="EMBL/GenBank/DDBJ databases">
        <title>Draft genome of Bugula neritina, a colonial animal packing powerful symbionts and potential medicines.</title>
        <authorList>
            <person name="Rayko M."/>
        </authorList>
    </citation>
    <scope>NUCLEOTIDE SEQUENCE [LARGE SCALE GENOMIC DNA]</scope>
    <source>
        <strain evidence="3">Kwan_BN1</strain>
    </source>
</reference>
<feature type="compositionally biased region" description="Basic and acidic residues" evidence="1">
    <location>
        <begin position="1"/>
        <end position="18"/>
    </location>
</feature>
<dbReference type="PANTHER" id="PTHR12822:SF2">
    <property type="entry name" value="PROTEIN YIPF"/>
    <property type="match status" value="1"/>
</dbReference>
<comment type="caution">
    <text evidence="3">The sequence shown here is derived from an EMBL/GenBank/DDBJ whole genome shotgun (WGS) entry which is preliminary data.</text>
</comment>
<sequence length="324" mass="35352">MDELEFQDHPYEAQDKKTPSAPQEHTIEFSDFPPDAAEDDADESQNASNTSKPAPSIFSLAYYQQFFDVDAVDVGTRVLWSMLPNPKRNVLEHVIRPNPDFYGPFWVCATLTFCIAISGNVADFFKTSGKDFKWVYDYNKVPLAASAIFGYWLIIPGNLVGYTEVEREPGWILWLIPSAAVQYILAVVCSLLSGATLIITLYPAVKNDGKQVMAIFMVIIVLLHALLAAGFVMYFFRFEKSAAAGLTAASANITAPAVANVSEVKKSGLPAHSSVTPEKEKKVDNSKSANATLSKSLSLPPDKVAHQPSLEQMSGTASNTSVTT</sequence>
<feature type="compositionally biased region" description="Polar residues" evidence="1">
    <location>
        <begin position="286"/>
        <end position="297"/>
    </location>
</feature>
<name>A0A7J7K9G2_BUGNE</name>
<protein>
    <submittedName>
        <fullName evidence="3">YIPF1</fullName>
    </submittedName>
</protein>
<accession>A0A7J7K9G2</accession>
<feature type="transmembrane region" description="Helical" evidence="2">
    <location>
        <begin position="183"/>
        <end position="205"/>
    </location>
</feature>
<keyword evidence="4" id="KW-1185">Reference proteome</keyword>
<feature type="compositionally biased region" description="Polar residues" evidence="1">
    <location>
        <begin position="309"/>
        <end position="324"/>
    </location>
</feature>
<feature type="region of interest" description="Disordered" evidence="1">
    <location>
        <begin position="269"/>
        <end position="324"/>
    </location>
</feature>
<proteinExistence type="predicted"/>
<evidence type="ECO:0000256" key="1">
    <source>
        <dbReference type="SAM" id="MobiDB-lite"/>
    </source>
</evidence>
<dbReference type="PANTHER" id="PTHR12822">
    <property type="entry name" value="PROTEIN YIPF"/>
    <property type="match status" value="1"/>
</dbReference>
<keyword evidence="2" id="KW-0472">Membrane</keyword>
<dbReference type="OrthoDB" id="10256463at2759"/>
<dbReference type="Proteomes" id="UP000593567">
    <property type="component" value="Unassembled WGS sequence"/>
</dbReference>
<dbReference type="GO" id="GO:0016192">
    <property type="term" value="P:vesicle-mediated transport"/>
    <property type="evidence" value="ECO:0007669"/>
    <property type="project" value="InterPro"/>
</dbReference>
<feature type="region of interest" description="Disordered" evidence="1">
    <location>
        <begin position="1"/>
        <end position="52"/>
    </location>
</feature>
<gene>
    <name evidence="3" type="ORF">EB796_006416</name>
</gene>
<evidence type="ECO:0000256" key="2">
    <source>
        <dbReference type="SAM" id="Phobius"/>
    </source>
</evidence>
<dbReference type="InterPro" id="IPR039765">
    <property type="entry name" value="Yip5/YIPF1/YIPF2"/>
</dbReference>
<dbReference type="EMBL" id="VXIV02000903">
    <property type="protein sequence ID" value="KAF6035279.1"/>
    <property type="molecule type" value="Genomic_DNA"/>
</dbReference>